<dbReference type="Gene3D" id="2.30.38.10">
    <property type="entry name" value="Luciferase, Domain 3"/>
    <property type="match status" value="1"/>
</dbReference>
<evidence type="ECO:0000256" key="1">
    <source>
        <dbReference type="ARBA" id="ARBA00022450"/>
    </source>
</evidence>
<name>F3FYE8_PSESX</name>
<protein>
    <submittedName>
        <fullName evidence="3">Amino acid adenylation</fullName>
    </submittedName>
</protein>
<dbReference type="PANTHER" id="PTHR44845">
    <property type="entry name" value="CARRIER DOMAIN-CONTAINING PROTEIN"/>
    <property type="match status" value="1"/>
</dbReference>
<keyword evidence="1" id="KW-0596">Phosphopantetheine</keyword>
<dbReference type="Proteomes" id="UP000004471">
    <property type="component" value="Unassembled WGS sequence"/>
</dbReference>
<evidence type="ECO:0000256" key="2">
    <source>
        <dbReference type="ARBA" id="ARBA00022553"/>
    </source>
</evidence>
<organism evidence="3 4">
    <name type="scientific">Pseudomonas syringae pv. japonica str. M301072</name>
    <dbReference type="NCBI Taxonomy" id="629262"/>
    <lineage>
        <taxon>Bacteria</taxon>
        <taxon>Pseudomonadati</taxon>
        <taxon>Pseudomonadota</taxon>
        <taxon>Gammaproteobacteria</taxon>
        <taxon>Pseudomonadales</taxon>
        <taxon>Pseudomonadaceae</taxon>
        <taxon>Pseudomonas</taxon>
        <taxon>Pseudomonas syringae</taxon>
    </lineage>
</organism>
<dbReference type="SUPFAM" id="SSF56801">
    <property type="entry name" value="Acetyl-CoA synthetase-like"/>
    <property type="match status" value="1"/>
</dbReference>
<reference evidence="3 4" key="1">
    <citation type="journal article" date="2011" name="PLoS Pathog.">
        <title>Dynamic evolution of pathogenicity revealed by sequencing and comparative genomics of 19 Pseudomonas syringae isolates.</title>
        <authorList>
            <person name="Baltrus D.A."/>
            <person name="Nishimura M.T."/>
            <person name="Romanchuk A."/>
            <person name="Chang J.H."/>
            <person name="Mukhtar M.S."/>
            <person name="Cherkis K."/>
            <person name="Roach J."/>
            <person name="Grant S.R."/>
            <person name="Jones C.D."/>
            <person name="Dangl J.L."/>
        </authorList>
    </citation>
    <scope>NUCLEOTIDE SEQUENCE [LARGE SCALE GENOMIC DNA]</scope>
    <source>
        <strain evidence="4">M301072PT</strain>
    </source>
</reference>
<dbReference type="AlphaFoldDB" id="F3FYE8"/>
<evidence type="ECO:0000313" key="4">
    <source>
        <dbReference type="Proteomes" id="UP000004471"/>
    </source>
</evidence>
<feature type="non-terminal residue" evidence="3">
    <location>
        <position position="52"/>
    </location>
</feature>
<sequence>EPVPVGVVGELYVGGAGVARGYLNREALTAERFLANPFSKDPQARLYRTGDL</sequence>
<evidence type="ECO:0000313" key="3">
    <source>
        <dbReference type="EMBL" id="EGH35240.1"/>
    </source>
</evidence>
<dbReference type="PANTHER" id="PTHR44845:SF6">
    <property type="entry name" value="BETA-ALANINE-ACTIVATING ENZYME"/>
    <property type="match status" value="1"/>
</dbReference>
<keyword evidence="2" id="KW-0597">Phosphoprotein</keyword>
<comment type="caution">
    <text evidence="3">The sequence shown here is derived from an EMBL/GenBank/DDBJ whole genome shotgun (WGS) entry which is preliminary data.</text>
</comment>
<accession>F3FYE8</accession>
<dbReference type="EMBL" id="AEAH01003393">
    <property type="protein sequence ID" value="EGH35240.1"/>
    <property type="molecule type" value="Genomic_DNA"/>
</dbReference>
<gene>
    <name evidence="3" type="ORF">PSYJA_42072</name>
</gene>
<proteinExistence type="predicted"/>
<feature type="non-terminal residue" evidence="3">
    <location>
        <position position="1"/>
    </location>
</feature>